<proteinExistence type="predicted"/>
<comment type="caution">
    <text evidence="2">The sequence shown here is derived from an EMBL/GenBank/DDBJ whole genome shotgun (WGS) entry which is preliminary data.</text>
</comment>
<dbReference type="Proteomes" id="UP000031036">
    <property type="component" value="Unassembled WGS sequence"/>
</dbReference>
<evidence type="ECO:0000256" key="1">
    <source>
        <dbReference type="SAM" id="Phobius"/>
    </source>
</evidence>
<gene>
    <name evidence="2" type="ORF">Tcan_15530</name>
</gene>
<evidence type="ECO:0000313" key="2">
    <source>
        <dbReference type="EMBL" id="KHN87433.1"/>
    </source>
</evidence>
<keyword evidence="1" id="KW-0472">Membrane</keyword>
<keyword evidence="3" id="KW-1185">Reference proteome</keyword>
<keyword evidence="1" id="KW-0812">Transmembrane</keyword>
<organism evidence="2 3">
    <name type="scientific">Toxocara canis</name>
    <name type="common">Canine roundworm</name>
    <dbReference type="NCBI Taxonomy" id="6265"/>
    <lineage>
        <taxon>Eukaryota</taxon>
        <taxon>Metazoa</taxon>
        <taxon>Ecdysozoa</taxon>
        <taxon>Nematoda</taxon>
        <taxon>Chromadorea</taxon>
        <taxon>Rhabditida</taxon>
        <taxon>Spirurina</taxon>
        <taxon>Ascaridomorpha</taxon>
        <taxon>Ascaridoidea</taxon>
        <taxon>Toxocaridae</taxon>
        <taxon>Toxocara</taxon>
    </lineage>
</organism>
<dbReference type="AlphaFoldDB" id="A0A0B2W0G4"/>
<dbReference type="EMBL" id="JPKZ01000429">
    <property type="protein sequence ID" value="KHN87433.1"/>
    <property type="molecule type" value="Genomic_DNA"/>
</dbReference>
<name>A0A0B2W0G4_TOXCA</name>
<evidence type="ECO:0000313" key="3">
    <source>
        <dbReference type="Proteomes" id="UP000031036"/>
    </source>
</evidence>
<keyword evidence="1" id="KW-1133">Transmembrane helix</keyword>
<sequence>MIIFVRFSDATLSSPPADCGISCTTALSTANDKQILQFTIVHIDHSYTIHISEETTSGNLVEIKCSIDEQCYSTKKSASVTFTPVTSGPSTAKLLIRAIDRTHAPQSIRHHVSILIAFSIISTAVLLTVLFATTFTVIWRRKHRAERLRAATIQLCMIYASPNRFSTRTNGN</sequence>
<reference evidence="2 3" key="1">
    <citation type="submission" date="2014-11" db="EMBL/GenBank/DDBJ databases">
        <title>Genetic blueprint of the zoonotic pathogen Toxocara canis.</title>
        <authorList>
            <person name="Zhu X.-Q."/>
            <person name="Korhonen P.K."/>
            <person name="Cai H."/>
            <person name="Young N.D."/>
            <person name="Nejsum P."/>
            <person name="von Samson-Himmelstjerna G."/>
            <person name="Boag P.R."/>
            <person name="Tan P."/>
            <person name="Li Q."/>
            <person name="Min J."/>
            <person name="Yang Y."/>
            <person name="Wang X."/>
            <person name="Fang X."/>
            <person name="Hall R.S."/>
            <person name="Hofmann A."/>
            <person name="Sternberg P.W."/>
            <person name="Jex A.R."/>
            <person name="Gasser R.B."/>
        </authorList>
    </citation>
    <scope>NUCLEOTIDE SEQUENCE [LARGE SCALE GENOMIC DNA]</scope>
    <source>
        <strain evidence="2">PN_DK_2014</strain>
    </source>
</reference>
<feature type="transmembrane region" description="Helical" evidence="1">
    <location>
        <begin position="114"/>
        <end position="139"/>
    </location>
</feature>
<accession>A0A0B2W0G4</accession>
<protein>
    <submittedName>
        <fullName evidence="2">Uncharacterized protein</fullName>
    </submittedName>
</protein>